<evidence type="ECO:0000259" key="3">
    <source>
        <dbReference type="Pfam" id="PF15917"/>
    </source>
</evidence>
<dbReference type="PANTHER" id="PTHR47049:SF7">
    <property type="entry name" value="PIEZO-TYPE MECHANOSENSITIVE ION CHANNEL COMPONENT 2 ISOFORM X1"/>
    <property type="match status" value="1"/>
</dbReference>
<proteinExistence type="predicted"/>
<dbReference type="EMBL" id="MKHE01000023">
    <property type="protein sequence ID" value="OWK03186.1"/>
    <property type="molecule type" value="Genomic_DNA"/>
</dbReference>
<dbReference type="Pfam" id="PF15917">
    <property type="entry name" value="Piezo_TM25-28"/>
    <property type="match status" value="1"/>
</dbReference>
<dbReference type="InterPro" id="IPR031805">
    <property type="entry name" value="Piezo_TM25-28"/>
</dbReference>
<keyword evidence="2" id="KW-1133">Transmembrane helix</keyword>
<protein>
    <recommendedName>
        <fullName evidence="3">Piezo TM25-28 domain-containing protein</fullName>
    </recommendedName>
</protein>
<feature type="non-terminal residue" evidence="4">
    <location>
        <position position="1"/>
    </location>
</feature>
<sequence length="405" mass="45229">IKAEDFSLITPSPHPIALLSPCLSILSRTGESARVYPLQMEPEWAAVSRKDPQHHKKNNEDEKTIPPSSTDYPWRTTSTEIHSNLIKWLYLPDYAKKPDANLLFLDFLLLLAASLQWQVFVDENTASMRLRAGDNVEISRELRPADLAQLSPVLNFIFCRSYLDMVKVAVFRYHFWFVLCLVFLAGMTRIHILNVGYLAAFGYFMLQGSHLLLQPAKTILQPWDCLVAYSALVVAVKTFLSVGACVYLEALLKSHCWLVHTFGLSCTVPGYQLAIPEDEACEPPEKEAGILWDAVCLTFLLIQRRIFLSYYHLYVVADLEAAQALASRLRGKAKQNGKNVLTAGEENGLLCVSSIARIEKIKAKQRKVAALQRGSRRPASPVVSVSCLPREVAATGLSAPGELRT</sequence>
<keyword evidence="2" id="KW-0472">Membrane</keyword>
<feature type="transmembrane region" description="Helical" evidence="2">
    <location>
        <begin position="175"/>
        <end position="206"/>
    </location>
</feature>
<dbReference type="GO" id="GO:0008381">
    <property type="term" value="F:mechanosensitive monoatomic ion channel activity"/>
    <property type="evidence" value="ECO:0007669"/>
    <property type="project" value="InterPro"/>
</dbReference>
<accession>A0A212CB16</accession>
<dbReference type="InterPro" id="IPR027272">
    <property type="entry name" value="Piezo"/>
</dbReference>
<dbReference type="Proteomes" id="UP000242450">
    <property type="component" value="Chromosome 23"/>
</dbReference>
<evidence type="ECO:0000313" key="4">
    <source>
        <dbReference type="EMBL" id="OWK03186.1"/>
    </source>
</evidence>
<comment type="caution">
    <text evidence="4">The sequence shown here is derived from an EMBL/GenBank/DDBJ whole genome shotgun (WGS) entry which is preliminary data.</text>
</comment>
<evidence type="ECO:0000256" key="2">
    <source>
        <dbReference type="SAM" id="Phobius"/>
    </source>
</evidence>
<organism evidence="4 5">
    <name type="scientific">Cervus elaphus hippelaphus</name>
    <name type="common">European red deer</name>
    <dbReference type="NCBI Taxonomy" id="46360"/>
    <lineage>
        <taxon>Eukaryota</taxon>
        <taxon>Metazoa</taxon>
        <taxon>Chordata</taxon>
        <taxon>Craniata</taxon>
        <taxon>Vertebrata</taxon>
        <taxon>Euteleostomi</taxon>
        <taxon>Mammalia</taxon>
        <taxon>Eutheria</taxon>
        <taxon>Laurasiatheria</taxon>
        <taxon>Artiodactyla</taxon>
        <taxon>Ruminantia</taxon>
        <taxon>Pecora</taxon>
        <taxon>Cervidae</taxon>
        <taxon>Cervinae</taxon>
        <taxon>Cervus</taxon>
    </lineage>
</organism>
<feature type="region of interest" description="Disordered" evidence="1">
    <location>
        <begin position="47"/>
        <end position="72"/>
    </location>
</feature>
<reference evidence="4 5" key="1">
    <citation type="journal article" date="2018" name="Mol. Genet. Genomics">
        <title>The red deer Cervus elaphus genome CerEla1.0: sequencing, annotating, genes, and chromosomes.</title>
        <authorList>
            <person name="Bana N.A."/>
            <person name="Nyiri A."/>
            <person name="Nagy J."/>
            <person name="Frank K."/>
            <person name="Nagy T."/>
            <person name="Steger V."/>
            <person name="Schiller M."/>
            <person name="Lakatos P."/>
            <person name="Sugar L."/>
            <person name="Horn P."/>
            <person name="Barta E."/>
            <person name="Orosz L."/>
        </authorList>
    </citation>
    <scope>NUCLEOTIDE SEQUENCE [LARGE SCALE GENOMIC DNA]</scope>
    <source>
        <strain evidence="4">Hungarian</strain>
    </source>
</reference>
<keyword evidence="5" id="KW-1185">Reference proteome</keyword>
<feature type="transmembrane region" description="Helical" evidence="2">
    <location>
        <begin position="226"/>
        <end position="248"/>
    </location>
</feature>
<keyword evidence="2" id="KW-0812">Transmembrane</keyword>
<dbReference type="OrthoDB" id="303066at2759"/>
<evidence type="ECO:0000256" key="1">
    <source>
        <dbReference type="SAM" id="MobiDB-lite"/>
    </source>
</evidence>
<dbReference type="GO" id="GO:0016020">
    <property type="term" value="C:membrane"/>
    <property type="evidence" value="ECO:0007669"/>
    <property type="project" value="InterPro"/>
</dbReference>
<dbReference type="AlphaFoldDB" id="A0A212CB16"/>
<dbReference type="PANTHER" id="PTHR47049">
    <property type="entry name" value="PIEZO-TYPE MECHANOSENSITIVE ION CHANNEL HOMOLOG"/>
    <property type="match status" value="1"/>
</dbReference>
<name>A0A212CB16_CEREH</name>
<feature type="domain" description="Piezo TM25-28" evidence="3">
    <location>
        <begin position="144"/>
        <end position="377"/>
    </location>
</feature>
<gene>
    <name evidence="4" type="ORF">Celaphus_00007794</name>
</gene>
<evidence type="ECO:0000313" key="5">
    <source>
        <dbReference type="Proteomes" id="UP000242450"/>
    </source>
</evidence>